<evidence type="ECO:0000259" key="8">
    <source>
        <dbReference type="PROSITE" id="PS00651"/>
    </source>
</evidence>
<dbReference type="Pfam" id="PF01281">
    <property type="entry name" value="Ribosomal_L9_N"/>
    <property type="match status" value="1"/>
</dbReference>
<dbReference type="Proteomes" id="UP000011016">
    <property type="component" value="Unassembled WGS sequence"/>
</dbReference>
<dbReference type="GO" id="GO:1990904">
    <property type="term" value="C:ribonucleoprotein complex"/>
    <property type="evidence" value="ECO:0007669"/>
    <property type="project" value="UniProtKB-KW"/>
</dbReference>
<keyword evidence="5 7" id="KW-0687">Ribonucleoprotein</keyword>
<dbReference type="EMBL" id="AHAE01000085">
    <property type="protein sequence ID" value="EJZ81260.1"/>
    <property type="molecule type" value="Genomic_DNA"/>
</dbReference>
<dbReference type="Gene3D" id="3.40.5.10">
    <property type="entry name" value="Ribosomal protein L9, N-terminal domain"/>
    <property type="match status" value="1"/>
</dbReference>
<dbReference type="InterPro" id="IPR020594">
    <property type="entry name" value="Ribosomal_bL9_bac/chp"/>
</dbReference>
<keyword evidence="11" id="KW-1185">Reference proteome</keyword>
<dbReference type="GO" id="GO:0019843">
    <property type="term" value="F:rRNA binding"/>
    <property type="evidence" value="ECO:0007669"/>
    <property type="project" value="UniProtKB-UniRule"/>
</dbReference>
<keyword evidence="2 7" id="KW-0699">rRNA-binding</keyword>
<dbReference type="PANTHER" id="PTHR21368">
    <property type="entry name" value="50S RIBOSOMAL PROTEIN L9"/>
    <property type="match status" value="1"/>
</dbReference>
<comment type="function">
    <text evidence="7">Binds to the 23S rRNA.</text>
</comment>
<sequence length="150" mass="16430">MKLILNTAVEHLGDAGDVVEVKDGYGRNYLLPRGLAIPATEGAIKQADEIRRAQKEREIRDRDHAREIRDQLDVLTGVTIAMRTSGKGKLFGSVSRDDIADAVEKAGGPKLDKHTIDLPKRLVKSTGKYRVLADLAKGIQGKIDFEVVSV</sequence>
<accession>I7LCF7</accession>
<dbReference type="InterPro" id="IPR036791">
    <property type="entry name" value="Ribosomal_bL9_C_sf"/>
</dbReference>
<dbReference type="Pfam" id="PF03948">
    <property type="entry name" value="Ribosomal_L9_C"/>
    <property type="match status" value="1"/>
</dbReference>
<name>I7LCF7_9CORY</name>
<evidence type="ECO:0000313" key="12">
    <source>
        <dbReference type="Proteomes" id="UP000011016"/>
    </source>
</evidence>
<evidence type="ECO:0000256" key="2">
    <source>
        <dbReference type="ARBA" id="ARBA00022730"/>
    </source>
</evidence>
<protein>
    <recommendedName>
        <fullName evidence="6 7">Large ribosomal subunit protein bL9</fullName>
    </recommendedName>
</protein>
<organism evidence="9 12">
    <name type="scientific">Corynebacterium otitidis ATCC 51513</name>
    <dbReference type="NCBI Taxonomy" id="883169"/>
    <lineage>
        <taxon>Bacteria</taxon>
        <taxon>Bacillati</taxon>
        <taxon>Actinomycetota</taxon>
        <taxon>Actinomycetes</taxon>
        <taxon>Mycobacteriales</taxon>
        <taxon>Corynebacteriaceae</taxon>
        <taxon>Corynebacterium</taxon>
    </lineage>
</organism>
<dbReference type="EMBL" id="CAJZ01000175">
    <property type="protein sequence ID" value="CCI83919.1"/>
    <property type="molecule type" value="Genomic_DNA"/>
</dbReference>
<reference evidence="10 11" key="2">
    <citation type="submission" date="2012-08" db="EMBL/GenBank/DDBJ databases">
        <title>The Genome Sequence of Turicella otitidis ATCC 51513.</title>
        <authorList>
            <consortium name="The Broad Institute Genome Sequencing Platform"/>
            <person name="Earl A."/>
            <person name="Ward D."/>
            <person name="Feldgarden M."/>
            <person name="Gevers D."/>
            <person name="Huys G."/>
            <person name="Walker B."/>
            <person name="Young S.K."/>
            <person name="Zeng Q."/>
            <person name="Gargeya S."/>
            <person name="Fitzgerald M."/>
            <person name="Haas B."/>
            <person name="Abouelleil A."/>
            <person name="Alvarado L."/>
            <person name="Arachchi H.M."/>
            <person name="Berlin A.M."/>
            <person name="Chapman S.B."/>
            <person name="Goldberg J."/>
            <person name="Griggs A."/>
            <person name="Gujja S."/>
            <person name="Hansen M."/>
            <person name="Howarth C."/>
            <person name="Imamovic A."/>
            <person name="Larimer J."/>
            <person name="McCowen C."/>
            <person name="Montmayeur A."/>
            <person name="Murphy C."/>
            <person name="Neiman D."/>
            <person name="Pearson M."/>
            <person name="Priest M."/>
            <person name="Roberts A."/>
            <person name="Saif S."/>
            <person name="Shea T."/>
            <person name="Sisk P."/>
            <person name="Sykes S."/>
            <person name="Wortman J."/>
            <person name="Nusbaum C."/>
            <person name="Birren B."/>
        </authorList>
    </citation>
    <scope>NUCLEOTIDE SEQUENCE [LARGE SCALE GENOMIC DNA]</scope>
    <source>
        <strain evidence="10 11">ATCC 51513</strain>
    </source>
</reference>
<dbReference type="FunFam" id="3.40.5.10:FF:000003">
    <property type="entry name" value="50S ribosomal protein L9"/>
    <property type="match status" value="1"/>
</dbReference>
<dbReference type="InterPro" id="IPR009027">
    <property type="entry name" value="Ribosomal_bL9/RNase_H1_N"/>
</dbReference>
<dbReference type="GO" id="GO:0003735">
    <property type="term" value="F:structural constituent of ribosome"/>
    <property type="evidence" value="ECO:0007669"/>
    <property type="project" value="InterPro"/>
</dbReference>
<dbReference type="NCBIfam" id="TIGR00158">
    <property type="entry name" value="L9"/>
    <property type="match status" value="1"/>
</dbReference>
<dbReference type="InterPro" id="IPR020070">
    <property type="entry name" value="Ribosomal_bL9_N"/>
</dbReference>
<evidence type="ECO:0000313" key="9">
    <source>
        <dbReference type="EMBL" id="CCI83919.1"/>
    </source>
</evidence>
<dbReference type="AlphaFoldDB" id="I7LCF7"/>
<evidence type="ECO:0000256" key="6">
    <source>
        <dbReference type="ARBA" id="ARBA00035292"/>
    </source>
</evidence>
<dbReference type="STRING" id="29321.AAV33_02855"/>
<dbReference type="InterPro" id="IPR036935">
    <property type="entry name" value="Ribosomal_bL9_N_sf"/>
</dbReference>
<dbReference type="InterPro" id="IPR000244">
    <property type="entry name" value="Ribosomal_bL9"/>
</dbReference>
<comment type="caution">
    <text evidence="9">The sequence shown here is derived from an EMBL/GenBank/DDBJ whole genome shotgun (WGS) entry which is preliminary data.</text>
</comment>
<evidence type="ECO:0000256" key="7">
    <source>
        <dbReference type="HAMAP-Rule" id="MF_00503"/>
    </source>
</evidence>
<gene>
    <name evidence="7 9" type="primary">rplI</name>
    <name evidence="9" type="ORF">BN46_1194</name>
    <name evidence="10" type="ORF">HMPREF9719_01838</name>
</gene>
<dbReference type="HOGENOM" id="CLU_078938_5_1_11"/>
<dbReference type="Gene3D" id="3.10.430.100">
    <property type="entry name" value="Ribosomal protein L9, C-terminal domain"/>
    <property type="match status" value="1"/>
</dbReference>
<dbReference type="OrthoDB" id="9788336at2"/>
<dbReference type="eggNOG" id="COG0359">
    <property type="taxonomic scope" value="Bacteria"/>
</dbReference>
<dbReference type="Proteomes" id="UP000006078">
    <property type="component" value="Unassembled WGS sequence"/>
</dbReference>
<keyword evidence="4 7" id="KW-0689">Ribosomal protein</keyword>
<feature type="domain" description="Ribosomal protein L9" evidence="8">
    <location>
        <begin position="13"/>
        <end position="40"/>
    </location>
</feature>
<evidence type="ECO:0000256" key="5">
    <source>
        <dbReference type="ARBA" id="ARBA00023274"/>
    </source>
</evidence>
<dbReference type="SUPFAM" id="SSF55658">
    <property type="entry name" value="L9 N-domain-like"/>
    <property type="match status" value="1"/>
</dbReference>
<dbReference type="HAMAP" id="MF_00503">
    <property type="entry name" value="Ribosomal_bL9"/>
    <property type="match status" value="1"/>
</dbReference>
<dbReference type="PROSITE" id="PS00651">
    <property type="entry name" value="RIBOSOMAL_L9"/>
    <property type="match status" value="1"/>
</dbReference>
<dbReference type="GO" id="GO:0005840">
    <property type="term" value="C:ribosome"/>
    <property type="evidence" value="ECO:0007669"/>
    <property type="project" value="UniProtKB-KW"/>
</dbReference>
<evidence type="ECO:0000256" key="3">
    <source>
        <dbReference type="ARBA" id="ARBA00022884"/>
    </source>
</evidence>
<evidence type="ECO:0000313" key="10">
    <source>
        <dbReference type="EMBL" id="EJZ81260.1"/>
    </source>
</evidence>
<proteinExistence type="inferred from homology"/>
<comment type="similarity">
    <text evidence="1 7">Belongs to the bacterial ribosomal protein bL9 family.</text>
</comment>
<keyword evidence="3 7" id="KW-0694">RNA-binding</keyword>
<dbReference type="RefSeq" id="WP_004601728.1">
    <property type="nucleotide sequence ID" value="NZ_HF541868.1"/>
</dbReference>
<dbReference type="GO" id="GO:0006412">
    <property type="term" value="P:translation"/>
    <property type="evidence" value="ECO:0007669"/>
    <property type="project" value="UniProtKB-UniRule"/>
</dbReference>
<evidence type="ECO:0000256" key="4">
    <source>
        <dbReference type="ARBA" id="ARBA00022980"/>
    </source>
</evidence>
<evidence type="ECO:0000256" key="1">
    <source>
        <dbReference type="ARBA" id="ARBA00010605"/>
    </source>
</evidence>
<reference evidence="9 12" key="1">
    <citation type="journal article" date="2012" name="J. Bacteriol.">
        <title>Draft Genome Sequence of Turicella otitidis ATCC 51513, Isolated from Middle Ear Fluid from a Child with Otitis Media.</title>
        <authorList>
            <person name="Brinkrolf K."/>
            <person name="Schneider J."/>
            <person name="Knecht M."/>
            <person name="Ruckert C."/>
            <person name="Tauch A."/>
        </authorList>
    </citation>
    <scope>NUCLEOTIDE SEQUENCE [LARGE SCALE GENOMIC DNA]</scope>
    <source>
        <strain evidence="9 12">ATCC 51513</strain>
    </source>
</reference>
<dbReference type="InterPro" id="IPR020069">
    <property type="entry name" value="Ribosomal_bL9_C"/>
</dbReference>
<dbReference type="SUPFAM" id="SSF55653">
    <property type="entry name" value="Ribosomal protein L9 C-domain"/>
    <property type="match status" value="1"/>
</dbReference>
<evidence type="ECO:0000313" key="11">
    <source>
        <dbReference type="Proteomes" id="UP000006078"/>
    </source>
</evidence>
<dbReference type="PATRIC" id="fig|883169.3.peg.1778"/>